<accession>A0A7V9A6L4</accession>
<dbReference type="AlphaFoldDB" id="A0A7V9A6L4"/>
<organism evidence="1 2">
    <name type="scientific">Bremerella alba</name>
    <dbReference type="NCBI Taxonomy" id="980252"/>
    <lineage>
        <taxon>Bacteria</taxon>
        <taxon>Pseudomonadati</taxon>
        <taxon>Planctomycetota</taxon>
        <taxon>Planctomycetia</taxon>
        <taxon>Pirellulales</taxon>
        <taxon>Pirellulaceae</taxon>
        <taxon>Bremerella</taxon>
    </lineage>
</organism>
<keyword evidence="2" id="KW-1185">Reference proteome</keyword>
<name>A0A7V9A6L4_9BACT</name>
<evidence type="ECO:0000313" key="2">
    <source>
        <dbReference type="Proteomes" id="UP000551616"/>
    </source>
</evidence>
<reference evidence="1 2" key="1">
    <citation type="submission" date="2020-05" db="EMBL/GenBank/DDBJ databases">
        <title>Bremerella alba sp. nov., a novel planctomycete isolated from the surface of the macroalga Fucus spiralis.</title>
        <authorList>
            <person name="Godinho O."/>
            <person name="Botelho R."/>
            <person name="Albuquerque L."/>
            <person name="Wiegand S."/>
            <person name="Da Costa M.S."/>
            <person name="Lobo-Da-Cunha A."/>
            <person name="Jogler C."/>
            <person name="Lage O.M."/>
        </authorList>
    </citation>
    <scope>NUCLEOTIDE SEQUENCE [LARGE SCALE GENOMIC DNA]</scope>
    <source>
        <strain evidence="1 2">FF15</strain>
    </source>
</reference>
<dbReference type="Proteomes" id="UP000551616">
    <property type="component" value="Unassembled WGS sequence"/>
</dbReference>
<gene>
    <name evidence="1" type="ORF">HOV93_12370</name>
</gene>
<protein>
    <submittedName>
        <fullName evidence="1">Uncharacterized protein</fullName>
    </submittedName>
</protein>
<sequence>MTTESRSIVNVSQMARMVGLSRQRFWQLACEGVFLLPVYDIKTKRPLYVSEMQETNLRVRQTNFGLNNRPIMFYARRTTPVRSGTVEPSRKGSACPKSTQRHESIIEGLKQLGMSTVTSAQVDAAIKALYPNGQTGDDGDVLRTIFVHLMRRDS</sequence>
<proteinExistence type="predicted"/>
<evidence type="ECO:0000313" key="1">
    <source>
        <dbReference type="EMBL" id="MBA2114081.1"/>
    </source>
</evidence>
<dbReference type="EMBL" id="JABRWO010000003">
    <property type="protein sequence ID" value="MBA2114081.1"/>
    <property type="molecule type" value="Genomic_DNA"/>
</dbReference>
<comment type="caution">
    <text evidence="1">The sequence shown here is derived from an EMBL/GenBank/DDBJ whole genome shotgun (WGS) entry which is preliminary data.</text>
</comment>
<dbReference type="RefSeq" id="WP_207395568.1">
    <property type="nucleotide sequence ID" value="NZ_JABRWO010000003.1"/>
</dbReference>